<dbReference type="InterPro" id="IPR041492">
    <property type="entry name" value="HAD_2"/>
</dbReference>
<sequence length="198" mass="22022">MIEISKNVKGLIFDLDGTVANTMQNHFLSWREAVLPYGIDFNAELFKSLTGKPRGATILRLNELFGTNMNPIIVGKVKGESFQKMINETKEISIVADVIRKYHTILPMSIGTGSTKNGAKKTLEVIKMSHYFNIVITANDIQNPKPHPETFLTCAELMGIAPKDCVVFEDGILGMQAAEEAGMMVVDVNDYFKMEFTI</sequence>
<dbReference type="InterPro" id="IPR023198">
    <property type="entry name" value="PGP-like_dom2"/>
</dbReference>
<protein>
    <submittedName>
        <fullName evidence="1">Haloacid dehalogenase superfamily, subfamily IA, variant 3 with third motif having DD or ED/beta-phosphoglucomutase family hydrolase</fullName>
    </submittedName>
</protein>
<dbReference type="RefSeq" id="WP_217898402.1">
    <property type="nucleotide sequence ID" value="NZ_FZNX01000002.1"/>
</dbReference>
<keyword evidence="1" id="KW-0378">Hydrolase</keyword>
<dbReference type="AlphaFoldDB" id="A0A238WY27"/>
<dbReference type="InterPro" id="IPR023214">
    <property type="entry name" value="HAD_sf"/>
</dbReference>
<dbReference type="SUPFAM" id="SSF56784">
    <property type="entry name" value="HAD-like"/>
    <property type="match status" value="1"/>
</dbReference>
<organism evidence="1 2">
    <name type="scientific">Lutibacter flavus</name>
    <dbReference type="NCBI Taxonomy" id="691689"/>
    <lineage>
        <taxon>Bacteria</taxon>
        <taxon>Pseudomonadati</taxon>
        <taxon>Bacteroidota</taxon>
        <taxon>Flavobacteriia</taxon>
        <taxon>Flavobacteriales</taxon>
        <taxon>Flavobacteriaceae</taxon>
        <taxon>Lutibacter</taxon>
    </lineage>
</organism>
<dbReference type="InterPro" id="IPR036412">
    <property type="entry name" value="HAD-like_sf"/>
</dbReference>
<dbReference type="PANTHER" id="PTHR43481:SF4">
    <property type="entry name" value="GLYCEROL-1-PHOSPHATE PHOSPHOHYDROLASE 1-RELATED"/>
    <property type="match status" value="1"/>
</dbReference>
<dbReference type="InterPro" id="IPR006439">
    <property type="entry name" value="HAD-SF_hydro_IA"/>
</dbReference>
<reference evidence="2" key="1">
    <citation type="submission" date="2017-06" db="EMBL/GenBank/DDBJ databases">
        <authorList>
            <person name="Varghese N."/>
            <person name="Submissions S."/>
        </authorList>
    </citation>
    <scope>NUCLEOTIDE SEQUENCE [LARGE SCALE GENOMIC DNA]</scope>
    <source>
        <strain evidence="2">DSM 27993</strain>
    </source>
</reference>
<dbReference type="SFLD" id="SFLDS00003">
    <property type="entry name" value="Haloacid_Dehalogenase"/>
    <property type="match status" value="1"/>
</dbReference>
<dbReference type="NCBIfam" id="TIGR01509">
    <property type="entry name" value="HAD-SF-IA-v3"/>
    <property type="match status" value="1"/>
</dbReference>
<dbReference type="GO" id="GO:0050308">
    <property type="term" value="F:sugar-phosphatase activity"/>
    <property type="evidence" value="ECO:0007669"/>
    <property type="project" value="TreeGrafter"/>
</dbReference>
<dbReference type="EMBL" id="FZNX01000002">
    <property type="protein sequence ID" value="SNR51436.1"/>
    <property type="molecule type" value="Genomic_DNA"/>
</dbReference>
<dbReference type="Pfam" id="PF13419">
    <property type="entry name" value="HAD_2"/>
    <property type="match status" value="1"/>
</dbReference>
<evidence type="ECO:0000313" key="2">
    <source>
        <dbReference type="Proteomes" id="UP000198412"/>
    </source>
</evidence>
<dbReference type="Gene3D" id="3.40.50.1000">
    <property type="entry name" value="HAD superfamily/HAD-like"/>
    <property type="match status" value="1"/>
</dbReference>
<dbReference type="Proteomes" id="UP000198412">
    <property type="component" value="Unassembled WGS sequence"/>
</dbReference>
<accession>A0A238WY27</accession>
<evidence type="ECO:0000313" key="1">
    <source>
        <dbReference type="EMBL" id="SNR51436.1"/>
    </source>
</evidence>
<dbReference type="PANTHER" id="PTHR43481">
    <property type="entry name" value="FRUCTOSE-1-PHOSPHATE PHOSPHATASE"/>
    <property type="match status" value="1"/>
</dbReference>
<keyword evidence="2" id="KW-1185">Reference proteome</keyword>
<proteinExistence type="predicted"/>
<gene>
    <name evidence="1" type="ORF">SAMN04488111_1341</name>
</gene>
<dbReference type="SFLD" id="SFLDG01129">
    <property type="entry name" value="C1.5:_HAD__Beta-PGM__Phosphata"/>
    <property type="match status" value="1"/>
</dbReference>
<dbReference type="InterPro" id="IPR051806">
    <property type="entry name" value="HAD-like_SPP"/>
</dbReference>
<name>A0A238WY27_9FLAO</name>
<dbReference type="Gene3D" id="1.10.150.240">
    <property type="entry name" value="Putative phosphatase, domain 2"/>
    <property type="match status" value="1"/>
</dbReference>